<keyword evidence="2" id="KW-1185">Reference proteome</keyword>
<dbReference type="Proteomes" id="UP001239111">
    <property type="component" value="Chromosome 2"/>
</dbReference>
<protein>
    <submittedName>
        <fullName evidence="1">Uncharacterized protein</fullName>
    </submittedName>
</protein>
<accession>A0ACC2P283</accession>
<proteinExistence type="predicted"/>
<organism evidence="1 2">
    <name type="scientific">Eretmocerus hayati</name>
    <dbReference type="NCBI Taxonomy" id="131215"/>
    <lineage>
        <taxon>Eukaryota</taxon>
        <taxon>Metazoa</taxon>
        <taxon>Ecdysozoa</taxon>
        <taxon>Arthropoda</taxon>
        <taxon>Hexapoda</taxon>
        <taxon>Insecta</taxon>
        <taxon>Pterygota</taxon>
        <taxon>Neoptera</taxon>
        <taxon>Endopterygota</taxon>
        <taxon>Hymenoptera</taxon>
        <taxon>Apocrita</taxon>
        <taxon>Proctotrupomorpha</taxon>
        <taxon>Chalcidoidea</taxon>
        <taxon>Aphelinidae</taxon>
        <taxon>Aphelininae</taxon>
        <taxon>Eretmocerus</taxon>
    </lineage>
</organism>
<evidence type="ECO:0000313" key="2">
    <source>
        <dbReference type="Proteomes" id="UP001239111"/>
    </source>
</evidence>
<evidence type="ECO:0000313" key="1">
    <source>
        <dbReference type="EMBL" id="KAJ8677525.1"/>
    </source>
</evidence>
<gene>
    <name evidence="1" type="ORF">QAD02_013312</name>
</gene>
<feature type="non-terminal residue" evidence="1">
    <location>
        <position position="1"/>
    </location>
</feature>
<sequence>PIPTASNSGATTGVYNTKSGSYSSGYTSATNYEPLTRSGSPGDFKSSGGYPNSQPNKNCASSGNSSSSISTSEITQASYTKSHISLNKTFEKQSFHTATPPPFNLNSNQNANVINGYGTTHLFIPTVPHQLHQPLHPEISNNTNQRATVNSQSKTQAKSGYGPSYWTGGN</sequence>
<name>A0ACC2P283_9HYME</name>
<reference evidence="1" key="1">
    <citation type="submission" date="2023-04" db="EMBL/GenBank/DDBJ databases">
        <title>A chromosome-level genome assembly of the parasitoid wasp Eretmocerus hayati.</title>
        <authorList>
            <person name="Zhong Y."/>
            <person name="Liu S."/>
            <person name="Liu Y."/>
        </authorList>
    </citation>
    <scope>NUCLEOTIDE SEQUENCE</scope>
    <source>
        <strain evidence="1">ZJU_SS_LIU_2023</strain>
    </source>
</reference>
<comment type="caution">
    <text evidence="1">The sequence shown here is derived from an EMBL/GenBank/DDBJ whole genome shotgun (WGS) entry which is preliminary data.</text>
</comment>
<dbReference type="EMBL" id="CM056742">
    <property type="protein sequence ID" value="KAJ8677525.1"/>
    <property type="molecule type" value="Genomic_DNA"/>
</dbReference>